<evidence type="ECO:0000313" key="2">
    <source>
        <dbReference type="EMBL" id="KEP47992.1"/>
    </source>
</evidence>
<protein>
    <submittedName>
        <fullName evidence="2">Uncharacterized protein</fullName>
    </submittedName>
</protein>
<keyword evidence="3" id="KW-1185">Reference proteome</keyword>
<sequence length="251" mass="27415">MSSKQGTLDIGSGNEECGDPGTPFFLVVEYNGRKVAIGRNPNYQETIASIKKNVHECGTTPHEQVTLLAFLKEVGDHVQITEEVWAKLLPRLLTIRVKLDNAAHRFPTSSSAWNEIRPTSIFASPPPRIWTPLGHAQTTGNGHGPARGVYEEPERQRYSIFGARTLPSAAPVISPSLMESARQAVSILSQWQEEAANTTSTAFSNPSNPFLGPLFNPPSRYSTMFNAGPRATGVTTQDGRMDLDSPEGRRS</sequence>
<dbReference type="OrthoDB" id="3201461at2759"/>
<dbReference type="EMBL" id="AZST01000602">
    <property type="protein sequence ID" value="KEP47992.1"/>
    <property type="molecule type" value="Genomic_DNA"/>
</dbReference>
<comment type="caution">
    <text evidence="2">The sequence shown here is derived from an EMBL/GenBank/DDBJ whole genome shotgun (WGS) entry which is preliminary data.</text>
</comment>
<name>A0A074SD63_9AGAM</name>
<feature type="compositionally biased region" description="Basic and acidic residues" evidence="1">
    <location>
        <begin position="239"/>
        <end position="251"/>
    </location>
</feature>
<accession>A0A074SD63</accession>
<reference evidence="2 3" key="1">
    <citation type="submission" date="2013-12" db="EMBL/GenBank/DDBJ databases">
        <authorList>
            <person name="Cubeta M."/>
            <person name="Pakala S."/>
            <person name="Fedorova N."/>
            <person name="Thomas E."/>
            <person name="Dean R."/>
            <person name="Jabaji S."/>
            <person name="Neate S."/>
            <person name="Toda T."/>
            <person name="Tavantzis S."/>
            <person name="Vilgalys R."/>
            <person name="Bharathan N."/>
            <person name="Pakala S."/>
            <person name="Losada L.S."/>
            <person name="Zafar N."/>
            <person name="Nierman W."/>
        </authorList>
    </citation>
    <scope>NUCLEOTIDE SEQUENCE [LARGE SCALE GENOMIC DNA]</scope>
    <source>
        <strain evidence="2 3">123E</strain>
    </source>
</reference>
<feature type="region of interest" description="Disordered" evidence="1">
    <location>
        <begin position="228"/>
        <end position="251"/>
    </location>
</feature>
<dbReference type="Proteomes" id="UP000027456">
    <property type="component" value="Unassembled WGS sequence"/>
</dbReference>
<dbReference type="HOGENOM" id="CLU_1107632_0_0_1"/>
<gene>
    <name evidence="2" type="ORF">V565_137220</name>
</gene>
<evidence type="ECO:0000313" key="3">
    <source>
        <dbReference type="Proteomes" id="UP000027456"/>
    </source>
</evidence>
<organism evidence="2 3">
    <name type="scientific">Rhizoctonia solani 123E</name>
    <dbReference type="NCBI Taxonomy" id="1423351"/>
    <lineage>
        <taxon>Eukaryota</taxon>
        <taxon>Fungi</taxon>
        <taxon>Dikarya</taxon>
        <taxon>Basidiomycota</taxon>
        <taxon>Agaricomycotina</taxon>
        <taxon>Agaricomycetes</taxon>
        <taxon>Cantharellales</taxon>
        <taxon>Ceratobasidiaceae</taxon>
        <taxon>Rhizoctonia</taxon>
    </lineage>
</organism>
<dbReference type="AlphaFoldDB" id="A0A074SD63"/>
<proteinExistence type="predicted"/>
<evidence type="ECO:0000256" key="1">
    <source>
        <dbReference type="SAM" id="MobiDB-lite"/>
    </source>
</evidence>